<gene>
    <name evidence="1" type="ORF">NEZAVI_LOCUS5632</name>
</gene>
<name>A0A9P0E7C5_NEZVI</name>
<protein>
    <submittedName>
        <fullName evidence="1">Uncharacterized protein</fullName>
    </submittedName>
</protein>
<evidence type="ECO:0000313" key="2">
    <source>
        <dbReference type="Proteomes" id="UP001152798"/>
    </source>
</evidence>
<organism evidence="1 2">
    <name type="scientific">Nezara viridula</name>
    <name type="common">Southern green stink bug</name>
    <name type="synonym">Cimex viridulus</name>
    <dbReference type="NCBI Taxonomy" id="85310"/>
    <lineage>
        <taxon>Eukaryota</taxon>
        <taxon>Metazoa</taxon>
        <taxon>Ecdysozoa</taxon>
        <taxon>Arthropoda</taxon>
        <taxon>Hexapoda</taxon>
        <taxon>Insecta</taxon>
        <taxon>Pterygota</taxon>
        <taxon>Neoptera</taxon>
        <taxon>Paraneoptera</taxon>
        <taxon>Hemiptera</taxon>
        <taxon>Heteroptera</taxon>
        <taxon>Panheteroptera</taxon>
        <taxon>Pentatomomorpha</taxon>
        <taxon>Pentatomoidea</taxon>
        <taxon>Pentatomidae</taxon>
        <taxon>Pentatominae</taxon>
        <taxon>Nezara</taxon>
    </lineage>
</organism>
<keyword evidence="2" id="KW-1185">Reference proteome</keyword>
<proteinExistence type="predicted"/>
<sequence>MAFQFCIQEGCKDTYTWPFHLFLALICQQLSNVYANDAHRLRYISVDVYCRYMWCSYQTSPYKHNIWNIMFQSIMKEESAYNILDMSNSLFQKLDSE</sequence>
<dbReference type="Proteomes" id="UP001152798">
    <property type="component" value="Chromosome 3"/>
</dbReference>
<dbReference type="AlphaFoldDB" id="A0A9P0E7C5"/>
<evidence type="ECO:0000313" key="1">
    <source>
        <dbReference type="EMBL" id="CAH1395334.1"/>
    </source>
</evidence>
<dbReference type="EMBL" id="OV725079">
    <property type="protein sequence ID" value="CAH1395334.1"/>
    <property type="molecule type" value="Genomic_DNA"/>
</dbReference>
<reference evidence="1" key="1">
    <citation type="submission" date="2022-01" db="EMBL/GenBank/DDBJ databases">
        <authorList>
            <person name="King R."/>
        </authorList>
    </citation>
    <scope>NUCLEOTIDE SEQUENCE</scope>
</reference>
<accession>A0A9P0E7C5</accession>